<evidence type="ECO:0000259" key="9">
    <source>
        <dbReference type="Pfam" id="PF02884"/>
    </source>
</evidence>
<proteinExistence type="inferred from homology"/>
<keyword evidence="13" id="KW-1185">Reference proteome</keyword>
<dbReference type="InterPro" id="IPR008929">
    <property type="entry name" value="Chondroitin_lyas"/>
</dbReference>
<feature type="domain" description="Polysaccharide lyase family 8 central" evidence="8">
    <location>
        <begin position="326"/>
        <end position="565"/>
    </location>
</feature>
<evidence type="ECO:0008006" key="14">
    <source>
        <dbReference type="Google" id="ProtNLM"/>
    </source>
</evidence>
<feature type="domain" description="Carbohydrate-binding module family 96" evidence="11">
    <location>
        <begin position="847"/>
        <end position="1005"/>
    </location>
</feature>
<feature type="domain" description="Polysaccharide lyase 8 N-terminal alpha-helical" evidence="10">
    <location>
        <begin position="95"/>
        <end position="283"/>
    </location>
</feature>
<dbReference type="Proteomes" id="UP000290287">
    <property type="component" value="Unassembled WGS sequence"/>
</dbReference>
<comment type="caution">
    <text evidence="12">The sequence shown here is derived from an EMBL/GenBank/DDBJ whole genome shotgun (WGS) entry which is preliminary data.</text>
</comment>
<feature type="signal peptide" evidence="7">
    <location>
        <begin position="1"/>
        <end position="23"/>
    </location>
</feature>
<protein>
    <recommendedName>
        <fullName evidence="14">Chondroitin AC lyase</fullName>
    </recommendedName>
</protein>
<feature type="active site" evidence="6">
    <location>
        <position position="223"/>
    </location>
</feature>
<evidence type="ECO:0000259" key="8">
    <source>
        <dbReference type="Pfam" id="PF02278"/>
    </source>
</evidence>
<dbReference type="InterPro" id="IPR014718">
    <property type="entry name" value="GH-type_carb-bd"/>
</dbReference>
<dbReference type="InterPro" id="IPR055372">
    <property type="entry name" value="CBM96"/>
</dbReference>
<dbReference type="Pfam" id="PF02278">
    <property type="entry name" value="Lyase_8"/>
    <property type="match status" value="1"/>
</dbReference>
<dbReference type="GO" id="GO:0005576">
    <property type="term" value="C:extracellular region"/>
    <property type="evidence" value="ECO:0007669"/>
    <property type="project" value="UniProtKB-SubCell"/>
</dbReference>
<dbReference type="SUPFAM" id="SSF49863">
    <property type="entry name" value="Hyaluronate lyase-like, C-terminal domain"/>
    <property type="match status" value="1"/>
</dbReference>
<dbReference type="GO" id="GO:0016837">
    <property type="term" value="F:carbon-oxygen lyase activity, acting on polysaccharides"/>
    <property type="evidence" value="ECO:0007669"/>
    <property type="project" value="UniProtKB-ARBA"/>
</dbReference>
<dbReference type="InterPro" id="IPR004103">
    <property type="entry name" value="Lyase_8_C"/>
</dbReference>
<comment type="similarity">
    <text evidence="2">Belongs to the polysaccharide lyase 8 family.</text>
</comment>
<keyword evidence="5" id="KW-0456">Lyase</keyword>
<gene>
    <name evidence="12" type="ORF">CS022_24370</name>
</gene>
<dbReference type="AlphaFoldDB" id="A0A4Q0YBB5"/>
<dbReference type="InterPro" id="IPR011071">
    <property type="entry name" value="Lyase_8-like_C"/>
</dbReference>
<keyword evidence="3" id="KW-0964">Secreted</keyword>
<evidence type="ECO:0000256" key="5">
    <source>
        <dbReference type="ARBA" id="ARBA00023239"/>
    </source>
</evidence>
<evidence type="ECO:0000256" key="6">
    <source>
        <dbReference type="PIRSR" id="PIRSR638970-1"/>
    </source>
</evidence>
<evidence type="ECO:0000256" key="7">
    <source>
        <dbReference type="SAM" id="SignalP"/>
    </source>
</evidence>
<accession>A0A4Q0YBB5</accession>
<evidence type="ECO:0000313" key="13">
    <source>
        <dbReference type="Proteomes" id="UP000290287"/>
    </source>
</evidence>
<feature type="active site" evidence="6">
    <location>
        <position position="214"/>
    </location>
</feature>
<dbReference type="Pfam" id="PF02884">
    <property type="entry name" value="Lyase_8_C"/>
    <property type="match status" value="1"/>
</dbReference>
<evidence type="ECO:0000256" key="2">
    <source>
        <dbReference type="ARBA" id="ARBA00006699"/>
    </source>
</evidence>
<comment type="subcellular location">
    <subcellularLocation>
        <location evidence="1">Secreted</location>
    </subcellularLocation>
</comment>
<evidence type="ECO:0000256" key="1">
    <source>
        <dbReference type="ARBA" id="ARBA00004613"/>
    </source>
</evidence>
<dbReference type="GO" id="GO:0005975">
    <property type="term" value="P:carbohydrate metabolic process"/>
    <property type="evidence" value="ECO:0007669"/>
    <property type="project" value="InterPro"/>
</dbReference>
<dbReference type="EMBL" id="PEIB01000069">
    <property type="protein sequence ID" value="RXJ67606.1"/>
    <property type="molecule type" value="Genomic_DNA"/>
</dbReference>
<dbReference type="InterPro" id="IPR012970">
    <property type="entry name" value="Lyase_8_alpha_N"/>
</dbReference>
<dbReference type="InterPro" id="IPR011013">
    <property type="entry name" value="Gal_mutarotase_sf_dom"/>
</dbReference>
<dbReference type="SUPFAM" id="SSF74650">
    <property type="entry name" value="Galactose mutarotase-like"/>
    <property type="match status" value="1"/>
</dbReference>
<organism evidence="12 13">
    <name type="scientific">Veronia nyctiphanis</name>
    <dbReference type="NCBI Taxonomy" id="1278244"/>
    <lineage>
        <taxon>Bacteria</taxon>
        <taxon>Pseudomonadati</taxon>
        <taxon>Pseudomonadota</taxon>
        <taxon>Gammaproteobacteria</taxon>
        <taxon>Vibrionales</taxon>
        <taxon>Vibrionaceae</taxon>
        <taxon>Veronia</taxon>
    </lineage>
</organism>
<feature type="chain" id="PRO_5020843231" description="Chondroitin AC lyase" evidence="7">
    <location>
        <begin position="24"/>
        <end position="1006"/>
    </location>
</feature>
<dbReference type="PANTHER" id="PTHR38481">
    <property type="entry name" value="HYALURONATE LYASE"/>
    <property type="match status" value="1"/>
</dbReference>
<evidence type="ECO:0000313" key="12">
    <source>
        <dbReference type="EMBL" id="RXJ67606.1"/>
    </source>
</evidence>
<dbReference type="InterPro" id="IPR038970">
    <property type="entry name" value="Lyase_8"/>
</dbReference>
<dbReference type="Gene3D" id="1.50.10.100">
    <property type="entry name" value="Chondroitin AC/alginate lyase"/>
    <property type="match status" value="1"/>
</dbReference>
<dbReference type="Pfam" id="PF24517">
    <property type="entry name" value="CBM96"/>
    <property type="match status" value="2"/>
</dbReference>
<sequence>MLYKKYLIFITVILTFTSRNSIADDVSTLKDRVTREYAQSYSEDTLIISANKYKEKIEQNGRWPDINYSLLKSGDTHIREHLNRIKILSAAGFIFPQKGYSQAAVDALFFWYSINPKHENWWWNTIGRQLYLGPSALMLGNLLPSQLETQIIADLPSHPQMTGANRSDISKGVIYRGLLSDNAHRVNIGISGIKETVVITDSEGIQADYSFHQHGPQLYTGGYGEAFFNTAVFWAYQVRDLQWQFSPKQIDVLTNFYLEGMRWMNSHGTLDYNVIGRGISRLRGIHSSGTKKQSDYIATLSPDKAEAAHAFRDHVTGGNSGLIGFKNFWRSDYASKIGQNHFIGIRMNSNRTEPNESGNGENLLGNWLGFGSMFIMRKGNEYHNIFPVWNWALIPGVTSPQLAQKPADWGAISAKTSFVGGVSNGRFGVAVMNMNAHQTKAKKAWFSFDDEMVALGAGITSTHNRYINTTINQTKLNGPVTVDGVEYKRGSRAIVDASWVHHDGVGYVFPAYWYGHMDNQTKHGNWNNISSSQPNKAVKEDVFMLRIGHSWKPSNRHYQYIIVPDKTAEEVQQYSQNTPIVVLENSTNIQSVTNEAINVTGVVFHRPGNLTLLDGSILSVNQPSVLVIDQSKSEPRITLSTPGRGTEVFVTFESEGSKKQARINTSSDQRWLGKEVEVNWGIEGSVFPVIKDTFVRNGRYKNQSFGKAGYLEVKADHPGYKRNSVLQFNLQGQKIDSSTTAKLRLYVRNLGLDSHRSIIVSRLAASDWSESSLTWHKVPRKENSGPRLTIERSDRNSWVEVDVSSLIHKEGLVSLLLENPGHARSQSYVSFSSREGKYAPQLVLYRSVKSDKDAYVRDGKYVTQSFGNAHYLAVKADHGGYNRKSIISFDLSEKGVDLNTSAILKLYVNSVGKGEKTLTVSRLSDSEWSESAISWTSLPTNEAATKKNLVVSSRDLHQWVEVDVSEFIHDGKVSLLVENLTRPQSESYVSFSSRETSRGPSLILSD</sequence>
<dbReference type="PANTHER" id="PTHR38481:SF1">
    <property type="entry name" value="HYALURONATE LYASE"/>
    <property type="match status" value="1"/>
</dbReference>
<dbReference type="SUPFAM" id="SSF48230">
    <property type="entry name" value="Chondroitin AC/alginate lyase"/>
    <property type="match status" value="1"/>
</dbReference>
<dbReference type="NCBIfam" id="NF033679">
    <property type="entry name" value="DNRLRE_dom"/>
    <property type="match status" value="2"/>
</dbReference>
<name>A0A4Q0YBB5_9GAMM</name>
<dbReference type="Gene3D" id="2.60.220.10">
    <property type="entry name" value="Polysaccharide lyase family 8-like, C-terminal"/>
    <property type="match status" value="1"/>
</dbReference>
<dbReference type="GO" id="GO:0030246">
    <property type="term" value="F:carbohydrate binding"/>
    <property type="evidence" value="ECO:0007669"/>
    <property type="project" value="InterPro"/>
</dbReference>
<dbReference type="Gene3D" id="2.70.98.10">
    <property type="match status" value="1"/>
</dbReference>
<feature type="domain" description="Carbohydrate-binding module family 96" evidence="11">
    <location>
        <begin position="687"/>
        <end position="844"/>
    </location>
</feature>
<dbReference type="CDD" id="cd01083">
    <property type="entry name" value="GAG_Lyase"/>
    <property type="match status" value="1"/>
</dbReference>
<evidence type="ECO:0000259" key="10">
    <source>
        <dbReference type="Pfam" id="PF08124"/>
    </source>
</evidence>
<evidence type="ECO:0000256" key="4">
    <source>
        <dbReference type="ARBA" id="ARBA00022729"/>
    </source>
</evidence>
<dbReference type="Pfam" id="PF08124">
    <property type="entry name" value="Lyase_8_N"/>
    <property type="match status" value="1"/>
</dbReference>
<evidence type="ECO:0000259" key="11">
    <source>
        <dbReference type="Pfam" id="PF24517"/>
    </source>
</evidence>
<keyword evidence="4 7" id="KW-0732">Signal</keyword>
<feature type="active site" evidence="6">
    <location>
        <position position="277"/>
    </location>
</feature>
<feature type="domain" description="Polysaccharide lyase family 8 C-terminal" evidence="9">
    <location>
        <begin position="582"/>
        <end position="645"/>
    </location>
</feature>
<reference evidence="12 13" key="1">
    <citation type="submission" date="2017-10" db="EMBL/GenBank/DDBJ databases">
        <title>Nyctiphanis sp. nov., isolated from the stomach of the euphausiid Nyctiphanes simplex (Hansen, 1911) in the Gulf of California.</title>
        <authorList>
            <person name="Gomez-Gil B."/>
            <person name="Aguilar-Mendez M."/>
            <person name="Lopez-Cortes A."/>
            <person name="Gomez-Gutierrez J."/>
            <person name="Roque A."/>
            <person name="Lang E."/>
            <person name="Gonzalez-Castillo A."/>
        </authorList>
    </citation>
    <scope>NUCLEOTIDE SEQUENCE [LARGE SCALE GENOMIC DNA]</scope>
    <source>
        <strain evidence="12 13">CAIM 600</strain>
    </source>
</reference>
<dbReference type="InterPro" id="IPR003159">
    <property type="entry name" value="Lyase_8_central_dom"/>
</dbReference>
<evidence type="ECO:0000256" key="3">
    <source>
        <dbReference type="ARBA" id="ARBA00022525"/>
    </source>
</evidence>